<dbReference type="InterPro" id="IPR001633">
    <property type="entry name" value="EAL_dom"/>
</dbReference>
<dbReference type="InterPro" id="IPR000160">
    <property type="entry name" value="GGDEF_dom"/>
</dbReference>
<dbReference type="InterPro" id="IPR035919">
    <property type="entry name" value="EAL_sf"/>
</dbReference>
<proteinExistence type="predicted"/>
<keyword evidence="2" id="KW-0472">Membrane</keyword>
<dbReference type="InterPro" id="IPR029787">
    <property type="entry name" value="Nucleotide_cyclase"/>
</dbReference>
<dbReference type="GO" id="GO:0071732">
    <property type="term" value="P:cellular response to nitric oxide"/>
    <property type="evidence" value="ECO:0007669"/>
    <property type="project" value="UniProtKB-ARBA"/>
</dbReference>
<dbReference type="PROSITE" id="PS51257">
    <property type="entry name" value="PROKAR_LIPOPROTEIN"/>
    <property type="match status" value="1"/>
</dbReference>
<dbReference type="AlphaFoldDB" id="A0A7X2IQM0"/>
<dbReference type="FunFam" id="3.20.20.450:FF:000001">
    <property type="entry name" value="Cyclic di-GMP phosphodiesterase yahA"/>
    <property type="match status" value="1"/>
</dbReference>
<evidence type="ECO:0000256" key="1">
    <source>
        <dbReference type="ARBA" id="ARBA00051114"/>
    </source>
</evidence>
<dbReference type="PROSITE" id="PS50883">
    <property type="entry name" value="EAL"/>
    <property type="match status" value="1"/>
</dbReference>
<dbReference type="SMART" id="SM00267">
    <property type="entry name" value="GGDEF"/>
    <property type="match status" value="1"/>
</dbReference>
<dbReference type="SUPFAM" id="SSF141868">
    <property type="entry name" value="EAL domain-like"/>
    <property type="match status" value="1"/>
</dbReference>
<dbReference type="InterPro" id="IPR052155">
    <property type="entry name" value="Biofilm_reg_signaling"/>
</dbReference>
<dbReference type="EMBL" id="WKJJ01000014">
    <property type="protein sequence ID" value="MRV74275.1"/>
    <property type="molecule type" value="Genomic_DNA"/>
</dbReference>
<dbReference type="Pfam" id="PF00563">
    <property type="entry name" value="EAL"/>
    <property type="match status" value="1"/>
</dbReference>
<dbReference type="Gene3D" id="3.30.70.270">
    <property type="match status" value="1"/>
</dbReference>
<keyword evidence="2" id="KW-0812">Transmembrane</keyword>
<dbReference type="InterPro" id="IPR033417">
    <property type="entry name" value="CHASE8"/>
</dbReference>
<dbReference type="PROSITE" id="PS50887">
    <property type="entry name" value="GGDEF"/>
    <property type="match status" value="1"/>
</dbReference>
<evidence type="ECO:0000259" key="4">
    <source>
        <dbReference type="PROSITE" id="PS50887"/>
    </source>
</evidence>
<reference evidence="5 6" key="1">
    <citation type="submission" date="2019-11" db="EMBL/GenBank/DDBJ databases">
        <title>Novel species isolated from a subtropical stream in China.</title>
        <authorList>
            <person name="Lu H."/>
        </authorList>
    </citation>
    <scope>NUCLEOTIDE SEQUENCE [LARGE SCALE GENOMIC DNA]</scope>
    <source>
        <strain evidence="5 6">FT92W</strain>
    </source>
</reference>
<evidence type="ECO:0000256" key="2">
    <source>
        <dbReference type="SAM" id="Phobius"/>
    </source>
</evidence>
<feature type="domain" description="GGDEF" evidence="4">
    <location>
        <begin position="223"/>
        <end position="356"/>
    </location>
</feature>
<dbReference type="Pfam" id="PF17152">
    <property type="entry name" value="CHASE8"/>
    <property type="match status" value="1"/>
</dbReference>
<evidence type="ECO:0000259" key="3">
    <source>
        <dbReference type="PROSITE" id="PS50883"/>
    </source>
</evidence>
<accession>A0A7X2IQM0</accession>
<dbReference type="NCBIfam" id="TIGR00254">
    <property type="entry name" value="GGDEF"/>
    <property type="match status" value="1"/>
</dbReference>
<feature type="domain" description="EAL" evidence="3">
    <location>
        <begin position="365"/>
        <end position="621"/>
    </location>
</feature>
<organism evidence="5 6">
    <name type="scientific">Pseudoduganella rivuli</name>
    <dbReference type="NCBI Taxonomy" id="2666085"/>
    <lineage>
        <taxon>Bacteria</taxon>
        <taxon>Pseudomonadati</taxon>
        <taxon>Pseudomonadota</taxon>
        <taxon>Betaproteobacteria</taxon>
        <taxon>Burkholderiales</taxon>
        <taxon>Oxalobacteraceae</taxon>
        <taxon>Telluria group</taxon>
        <taxon>Pseudoduganella</taxon>
    </lineage>
</organism>
<dbReference type="FunFam" id="3.30.70.270:FF:000001">
    <property type="entry name" value="Diguanylate cyclase domain protein"/>
    <property type="match status" value="1"/>
</dbReference>
<comment type="caution">
    <text evidence="5">The sequence shown here is derived from an EMBL/GenBank/DDBJ whole genome shotgun (WGS) entry which is preliminary data.</text>
</comment>
<dbReference type="CDD" id="cd01948">
    <property type="entry name" value="EAL"/>
    <property type="match status" value="1"/>
</dbReference>
<dbReference type="PANTHER" id="PTHR44757">
    <property type="entry name" value="DIGUANYLATE CYCLASE DGCP"/>
    <property type="match status" value="1"/>
</dbReference>
<feature type="transmembrane region" description="Helical" evidence="2">
    <location>
        <begin position="153"/>
        <end position="171"/>
    </location>
</feature>
<dbReference type="Pfam" id="PF00990">
    <property type="entry name" value="GGDEF"/>
    <property type="match status" value="1"/>
</dbReference>
<feature type="transmembrane region" description="Helical" evidence="2">
    <location>
        <begin position="21"/>
        <end position="40"/>
    </location>
</feature>
<comment type="catalytic activity">
    <reaction evidence="1">
        <text>3',3'-c-di-GMP + H2O = 5'-phosphoguanylyl(3'-&gt;5')guanosine + H(+)</text>
        <dbReference type="Rhea" id="RHEA:24902"/>
        <dbReference type="ChEBI" id="CHEBI:15377"/>
        <dbReference type="ChEBI" id="CHEBI:15378"/>
        <dbReference type="ChEBI" id="CHEBI:58754"/>
        <dbReference type="ChEBI" id="CHEBI:58805"/>
        <dbReference type="EC" id="3.1.4.52"/>
    </reaction>
    <physiologicalReaction direction="left-to-right" evidence="1">
        <dbReference type="Rhea" id="RHEA:24903"/>
    </physiologicalReaction>
</comment>
<dbReference type="GO" id="GO:0071111">
    <property type="term" value="F:cyclic-guanylate-specific phosphodiesterase activity"/>
    <property type="evidence" value="ECO:0007669"/>
    <property type="project" value="UniProtKB-EC"/>
</dbReference>
<evidence type="ECO:0000313" key="6">
    <source>
        <dbReference type="Proteomes" id="UP000446768"/>
    </source>
</evidence>
<protein>
    <submittedName>
        <fullName evidence="5">EAL domain-containing protein</fullName>
    </submittedName>
</protein>
<dbReference type="RefSeq" id="WP_154377701.1">
    <property type="nucleotide sequence ID" value="NZ_WKJJ01000014.1"/>
</dbReference>
<dbReference type="InterPro" id="IPR043128">
    <property type="entry name" value="Rev_trsase/Diguanyl_cyclase"/>
</dbReference>
<sequence>MKHKEKESLQLTSILGAGQMLAASTAVVVACCILLVYQLLSQRQALVTESHVQAAIVADNISASLMFRDRDAAADMLRAFRSAPNLLQVAVYDAGGDLFSEYSVEGHEAPPKLAPQGEPTYGEVRVTSDIGYKATRLGKVVLVNSTQGIRDTMVRYIGLMLAASVGALFVAQQLIRKTRARVAQAERALDNLAHTDSVTDLPNRRANYRILEQRLAQQPTSGGSVALLLIDLDNFKVVNDTAGHHAGDELLRKVAAELTSLVRDSDVVARIGGDEFAIVLSPVPQREVARQLAGRVTEALRKPFHIEGSDIFATASVGMCLYPDDAATREELVTGADTALYHAKKTGRNRLAEYVPEMTLRTQRRIRLERELRRALESGGLEVHYQPQFDCGTEQLVGAEALMRWRHPEQGFISPAEFIPVAEDSGLIVALGEWVLLQACTEAARWMRMAEEAGIPPPSIAVNVSARQLREKGFLDVVLRTLAATGLPAMQLELELTESMLMEDVESAVQFMREARGKGVRLSIDDFGTGYSSLAYLQRFPINQLKIDRSFTCSLPDDGTTIVSAVISLARDFQLAVVAEGVESREQLEWLRRAGCTYAQGYLLGKPMPPEALRQLIEAQRQPVH</sequence>
<dbReference type="CDD" id="cd01949">
    <property type="entry name" value="GGDEF"/>
    <property type="match status" value="1"/>
</dbReference>
<dbReference type="Gene3D" id="3.20.20.450">
    <property type="entry name" value="EAL domain"/>
    <property type="match status" value="1"/>
</dbReference>
<evidence type="ECO:0000313" key="5">
    <source>
        <dbReference type="EMBL" id="MRV74275.1"/>
    </source>
</evidence>
<dbReference type="SUPFAM" id="SSF55073">
    <property type="entry name" value="Nucleotide cyclase"/>
    <property type="match status" value="1"/>
</dbReference>
<name>A0A7X2IQM0_9BURK</name>
<dbReference type="PANTHER" id="PTHR44757:SF2">
    <property type="entry name" value="BIOFILM ARCHITECTURE MAINTENANCE PROTEIN MBAA"/>
    <property type="match status" value="1"/>
</dbReference>
<dbReference type="Proteomes" id="UP000446768">
    <property type="component" value="Unassembled WGS sequence"/>
</dbReference>
<keyword evidence="6" id="KW-1185">Reference proteome</keyword>
<dbReference type="SMART" id="SM00052">
    <property type="entry name" value="EAL"/>
    <property type="match status" value="1"/>
</dbReference>
<keyword evidence="2" id="KW-1133">Transmembrane helix</keyword>
<gene>
    <name evidence="5" type="ORF">GJ700_21445</name>
</gene>